<keyword evidence="2 4" id="KW-0819">tRNA processing</keyword>
<feature type="region of interest" description="Disordered" evidence="5">
    <location>
        <begin position="1"/>
        <end position="64"/>
    </location>
</feature>
<dbReference type="EnsemblPlants" id="OGLUM12G06310.1">
    <property type="protein sequence ID" value="OGLUM12G06310.1"/>
    <property type="gene ID" value="OGLUM12G06310"/>
</dbReference>
<name>A0A0E0BQ19_9ORYZ</name>
<protein>
    <recommendedName>
        <fullName evidence="4">tRNA pseudouridine synthase</fullName>
        <ecNumber evidence="4">5.4.99.12</ecNumber>
    </recommendedName>
</protein>
<evidence type="ECO:0000256" key="4">
    <source>
        <dbReference type="RuleBase" id="RU003792"/>
    </source>
</evidence>
<dbReference type="EnsemblPlants" id="OGLUM12G06310.2">
    <property type="protein sequence ID" value="OGLUM12G06310.2"/>
    <property type="gene ID" value="OGLUM12G06310"/>
</dbReference>
<evidence type="ECO:0000256" key="5">
    <source>
        <dbReference type="SAM" id="MobiDB-lite"/>
    </source>
</evidence>
<dbReference type="PANTHER" id="PTHR11142:SF0">
    <property type="entry name" value="TRNA PSEUDOURIDINE SYNTHASE-LIKE 1"/>
    <property type="match status" value="1"/>
</dbReference>
<evidence type="ECO:0000259" key="6">
    <source>
        <dbReference type="Pfam" id="PF01416"/>
    </source>
</evidence>
<dbReference type="SUPFAM" id="SSF55120">
    <property type="entry name" value="Pseudouridine synthase"/>
    <property type="match status" value="1"/>
</dbReference>
<feature type="domain" description="Pseudouridine synthase I TruA alpha/beta" evidence="6">
    <location>
        <begin position="189"/>
        <end position="330"/>
    </location>
</feature>
<keyword evidence="3 4" id="KW-0413">Isomerase</keyword>
<reference evidence="7" key="1">
    <citation type="submission" date="2015-04" db="UniProtKB">
        <authorList>
            <consortium name="EnsemblPlants"/>
        </authorList>
    </citation>
    <scope>IDENTIFICATION</scope>
</reference>
<dbReference type="Gramene" id="OGLUM12G06310.2">
    <property type="protein sequence ID" value="OGLUM12G06310.2"/>
    <property type="gene ID" value="OGLUM12G06310"/>
</dbReference>
<sequence length="333" mass="36126">MSAATPDSAAAAKRPIDPSHADPSPAAKLQRSSPPDPSPPAEAQGDATDGGGEVAGVRSGEMAGARNPQAQRYLVAVEYVGTRFSGSQQQLNQRTVVGVLEDTGVHALSNVCHVDVERISKRKPGEVKNEGDIMVTDVRCVAPDFHARYKALERTYHYRLLSGSEPLSVFEKTSAWHIPEDLNVQAMKANSPMRTLDELSVTEVFPSMFFPSSMERSEMESLDGHLVYSRTSVVESSGKGSDASSTGEQSRFENGEEFGKRLRHRCFVVTARARSFLYHQVRLMVGLLKSVGTGDLTTEDVERILNLKAVTAAPPMAPACGLYLANVKYDLSV</sequence>
<feature type="compositionally biased region" description="Polar residues" evidence="5">
    <location>
        <begin position="236"/>
        <end position="249"/>
    </location>
</feature>
<dbReference type="GO" id="GO:0031119">
    <property type="term" value="P:tRNA pseudouridine synthesis"/>
    <property type="evidence" value="ECO:0007669"/>
    <property type="project" value="TreeGrafter"/>
</dbReference>
<evidence type="ECO:0000313" key="7">
    <source>
        <dbReference type="EnsemblPlants" id="OGLUM12G06310.3"/>
    </source>
</evidence>
<dbReference type="Gene3D" id="3.30.70.660">
    <property type="entry name" value="Pseudouridine synthase I, catalytic domain, C-terminal subdomain"/>
    <property type="match status" value="1"/>
</dbReference>
<accession>A0A0E0BQ19</accession>
<dbReference type="STRING" id="40148.A0A0E0BQ19"/>
<dbReference type="Gene3D" id="3.30.70.580">
    <property type="entry name" value="Pseudouridine synthase I, catalytic domain, N-terminal subdomain"/>
    <property type="match status" value="1"/>
</dbReference>
<dbReference type="GO" id="GO:0160147">
    <property type="term" value="F:tRNA pseudouridine(38-40) synthase activity"/>
    <property type="evidence" value="ECO:0007669"/>
    <property type="project" value="UniProtKB-EC"/>
</dbReference>
<dbReference type="EnsemblPlants" id="OGLUM12G06310.3">
    <property type="protein sequence ID" value="OGLUM12G06310.3"/>
    <property type="gene ID" value="OGLUM12G06310"/>
</dbReference>
<dbReference type="InterPro" id="IPR001406">
    <property type="entry name" value="PsdUridine_synth_TruA"/>
</dbReference>
<proteinExistence type="inferred from homology"/>
<dbReference type="Gramene" id="OGLUM12G06310.3">
    <property type="protein sequence ID" value="OGLUM12G06310.3"/>
    <property type="gene ID" value="OGLUM12G06310"/>
</dbReference>
<evidence type="ECO:0000313" key="8">
    <source>
        <dbReference type="Proteomes" id="UP000026961"/>
    </source>
</evidence>
<dbReference type="HOGENOM" id="CLU_014673_3_0_1"/>
<organism evidence="7">
    <name type="scientific">Oryza glumipatula</name>
    <dbReference type="NCBI Taxonomy" id="40148"/>
    <lineage>
        <taxon>Eukaryota</taxon>
        <taxon>Viridiplantae</taxon>
        <taxon>Streptophyta</taxon>
        <taxon>Embryophyta</taxon>
        <taxon>Tracheophyta</taxon>
        <taxon>Spermatophyta</taxon>
        <taxon>Magnoliopsida</taxon>
        <taxon>Liliopsida</taxon>
        <taxon>Poales</taxon>
        <taxon>Poaceae</taxon>
        <taxon>BOP clade</taxon>
        <taxon>Oryzoideae</taxon>
        <taxon>Oryzeae</taxon>
        <taxon>Oryzinae</taxon>
        <taxon>Oryza</taxon>
    </lineage>
</organism>
<dbReference type="Pfam" id="PF01416">
    <property type="entry name" value="PseudoU_synth_1"/>
    <property type="match status" value="1"/>
</dbReference>
<comment type="similarity">
    <text evidence="1 4">Belongs to the tRNA pseudouridine synthase TruA family.</text>
</comment>
<dbReference type="InterPro" id="IPR020103">
    <property type="entry name" value="PsdUridine_synth_cat_dom_sf"/>
</dbReference>
<dbReference type="eggNOG" id="KOG4393">
    <property type="taxonomic scope" value="Eukaryota"/>
</dbReference>
<dbReference type="GO" id="GO:0003723">
    <property type="term" value="F:RNA binding"/>
    <property type="evidence" value="ECO:0007669"/>
    <property type="project" value="InterPro"/>
</dbReference>
<dbReference type="PANTHER" id="PTHR11142">
    <property type="entry name" value="PSEUDOURIDYLATE SYNTHASE"/>
    <property type="match status" value="1"/>
</dbReference>
<dbReference type="Proteomes" id="UP000026961">
    <property type="component" value="Chromosome 12"/>
</dbReference>
<dbReference type="AlphaFoldDB" id="A0A0E0BQ19"/>
<keyword evidence="8" id="KW-1185">Reference proteome</keyword>
<dbReference type="InterPro" id="IPR020094">
    <property type="entry name" value="TruA/RsuA/RluB/E/F_N"/>
</dbReference>
<dbReference type="InterPro" id="IPR020097">
    <property type="entry name" value="PsdUridine_synth_TruA_a/b_dom"/>
</dbReference>
<feature type="compositionally biased region" description="Low complexity" evidence="5">
    <location>
        <begin position="1"/>
        <end position="12"/>
    </location>
</feature>
<dbReference type="Gramene" id="OGLUM12G06310.1">
    <property type="protein sequence ID" value="OGLUM12G06310.1"/>
    <property type="gene ID" value="OGLUM12G06310"/>
</dbReference>
<dbReference type="EC" id="5.4.99.12" evidence="4"/>
<reference evidence="7" key="2">
    <citation type="submission" date="2018-05" db="EMBL/GenBank/DDBJ databases">
        <title>OgluRS3 (Oryza glumaepatula Reference Sequence Version 3).</title>
        <authorList>
            <person name="Zhang J."/>
            <person name="Kudrna D."/>
            <person name="Lee S."/>
            <person name="Talag J."/>
            <person name="Welchert J."/>
            <person name="Wing R.A."/>
        </authorList>
    </citation>
    <scope>NUCLEOTIDE SEQUENCE [LARGE SCALE GENOMIC DNA]</scope>
</reference>
<evidence type="ECO:0000256" key="3">
    <source>
        <dbReference type="ARBA" id="ARBA00023235"/>
    </source>
</evidence>
<feature type="region of interest" description="Disordered" evidence="5">
    <location>
        <begin position="236"/>
        <end position="255"/>
    </location>
</feature>
<comment type="catalytic activity">
    <reaction evidence="4">
        <text>uridine(38/39/40) in tRNA = pseudouridine(38/39/40) in tRNA</text>
        <dbReference type="Rhea" id="RHEA:22376"/>
        <dbReference type="Rhea" id="RHEA-COMP:10085"/>
        <dbReference type="Rhea" id="RHEA-COMP:10087"/>
        <dbReference type="ChEBI" id="CHEBI:65314"/>
        <dbReference type="ChEBI" id="CHEBI:65315"/>
        <dbReference type="EC" id="5.4.99.12"/>
    </reaction>
</comment>
<dbReference type="InterPro" id="IPR020095">
    <property type="entry name" value="PsdUridine_synth_TruA_C"/>
</dbReference>
<evidence type="ECO:0000256" key="1">
    <source>
        <dbReference type="ARBA" id="ARBA00009375"/>
    </source>
</evidence>
<evidence type="ECO:0000256" key="2">
    <source>
        <dbReference type="ARBA" id="ARBA00022694"/>
    </source>
</evidence>